<reference evidence="1 2" key="1">
    <citation type="journal article" date="2011" name="Proc. Natl. Acad. Sci. U.S.A.">
        <title>Mimivirus shows dramatic genome reduction after intraamoebal culture.</title>
        <authorList>
            <person name="Boyer M."/>
            <person name="Azza S."/>
            <person name="Barrassi L."/>
            <person name="Klose T."/>
            <person name="Campocasso A."/>
            <person name="Pagnier I."/>
            <person name="Fournous G."/>
            <person name="Borg A."/>
            <person name="Robert C."/>
            <person name="Zhang X."/>
            <person name="Desnues C."/>
            <person name="Henrissat B."/>
            <person name="Rossmann M.G."/>
            <person name="La Scola B."/>
            <person name="Raoult D."/>
        </authorList>
    </citation>
    <scope>NUCLEOTIDE SEQUENCE [LARGE SCALE GENOMIC DNA]</scope>
    <source>
        <strain evidence="1">M4</strain>
    </source>
</reference>
<name>F8V587_MIMIV</name>
<organism evidence="1 2">
    <name type="scientific">Acanthamoeba polyphaga mimivirus</name>
    <name type="common">APMV</name>
    <dbReference type="NCBI Taxonomy" id="212035"/>
    <lineage>
        <taxon>Viruses</taxon>
        <taxon>Varidnaviria</taxon>
        <taxon>Bamfordvirae</taxon>
        <taxon>Nucleocytoviricota</taxon>
        <taxon>Megaviricetes</taxon>
        <taxon>Imitervirales</taxon>
        <taxon>Mimiviridae</taxon>
        <taxon>Megamimivirinae</taxon>
        <taxon>Mimivirus</taxon>
        <taxon>Mimivirus bradfordmassiliense</taxon>
    </lineage>
</organism>
<protein>
    <submittedName>
        <fullName evidence="1">Uncharacterized protein L204b</fullName>
    </submittedName>
</protein>
<organismHost>
    <name type="scientific">Acanthamoeba polyphaga</name>
    <name type="common">Amoeba</name>
    <dbReference type="NCBI Taxonomy" id="5757"/>
</organismHost>
<gene>
    <name evidence="1" type="primary">L204b</name>
    <name evidence="1" type="ORF">MIMI_L204b</name>
</gene>
<proteinExistence type="predicted"/>
<dbReference type="Proteomes" id="UP000240552">
    <property type="component" value="Segment"/>
</dbReference>
<accession>F8V587</accession>
<evidence type="ECO:0000313" key="1">
    <source>
        <dbReference type="EMBL" id="AEJ34441.1"/>
    </source>
</evidence>
<evidence type="ECO:0000313" key="2">
    <source>
        <dbReference type="Proteomes" id="UP000240552"/>
    </source>
</evidence>
<dbReference type="EMBL" id="JN036606">
    <property type="protein sequence ID" value="AEJ34441.1"/>
    <property type="molecule type" value="Genomic_DNA"/>
</dbReference>
<sequence>MNGHFKIIIRDNFINNDENNYRDLHDLATNLYKLLCSKHCKISLSNLCIVKYYFDVPHINFYVSLTDGLIIYNDETYIRISHLYPEFCAMDNIIINNTNITNNTNIKMVKNKTQNPLEHFPKNQQSMNSTTNFIMSHANTLKEKTNIEPENRQKNISKNKIPKQFQNHIQKNNTFENKLEIISETLNPLNPLKSLQNSIQKQIPKQTQEQTQNKLKNKLKNQVKIHTTKKIIV</sequence>